<dbReference type="Pfam" id="PF01936">
    <property type="entry name" value="NYN"/>
    <property type="match status" value="1"/>
</dbReference>
<accession>A0A0F3GJM8</accession>
<evidence type="ECO:0000313" key="3">
    <source>
        <dbReference type="Proteomes" id="UP000033423"/>
    </source>
</evidence>
<proteinExistence type="predicted"/>
<dbReference type="PANTHER" id="PTHR35458:SF8">
    <property type="entry name" value="SLR0650 PROTEIN"/>
    <property type="match status" value="1"/>
</dbReference>
<dbReference type="InterPro" id="IPR021139">
    <property type="entry name" value="NYN"/>
</dbReference>
<evidence type="ECO:0000313" key="2">
    <source>
        <dbReference type="EMBL" id="KJU82169.1"/>
    </source>
</evidence>
<dbReference type="GO" id="GO:0004540">
    <property type="term" value="F:RNA nuclease activity"/>
    <property type="evidence" value="ECO:0007669"/>
    <property type="project" value="InterPro"/>
</dbReference>
<dbReference type="Proteomes" id="UP000033423">
    <property type="component" value="Unassembled WGS sequence"/>
</dbReference>
<dbReference type="Gene3D" id="3.40.50.1010">
    <property type="entry name" value="5'-nuclease"/>
    <property type="match status" value="1"/>
</dbReference>
<keyword evidence="3" id="KW-1185">Reference proteome</keyword>
<organism evidence="2 3">
    <name type="scientific">Candidatus Magnetobacterium bavaricum</name>
    <dbReference type="NCBI Taxonomy" id="29290"/>
    <lineage>
        <taxon>Bacteria</taxon>
        <taxon>Pseudomonadati</taxon>
        <taxon>Nitrospirota</taxon>
        <taxon>Thermodesulfovibrionia</taxon>
        <taxon>Thermodesulfovibrionales</taxon>
        <taxon>Candidatus Magnetobacteriaceae</taxon>
        <taxon>Candidatus Magnetobacterium</taxon>
    </lineage>
</organism>
<evidence type="ECO:0000259" key="1">
    <source>
        <dbReference type="Pfam" id="PF01936"/>
    </source>
</evidence>
<feature type="domain" description="NYN" evidence="1">
    <location>
        <begin position="3"/>
        <end position="169"/>
    </location>
</feature>
<dbReference type="EMBL" id="LACI01002410">
    <property type="protein sequence ID" value="KJU82169.1"/>
    <property type="molecule type" value="Genomic_DNA"/>
</dbReference>
<dbReference type="AlphaFoldDB" id="A0A0F3GJM8"/>
<protein>
    <recommendedName>
        <fullName evidence="1">NYN domain-containing protein</fullName>
    </recommendedName>
</protein>
<comment type="caution">
    <text evidence="2">The sequence shown here is derived from an EMBL/GenBank/DDBJ whole genome shotgun (WGS) entry which is preliminary data.</text>
</comment>
<sequence length="189" mass="21970">MNRVAIFIDGGYMADILRKYFGKARIHYGLFAKWVASDMEIFRTYYYDCLPYQSPTPTLEEGKRFSSKQKFLSIIDQLERFKVRTGKLEFRGIDKDGNPIFIQKLIDMMIGIDITLLSVKRAISHIAIISGDSDFIPAIKVAKDEGVLVKLFHGPKNTFHDELWKEADERREITQDVIDSITMRRYSLF</sequence>
<dbReference type="PANTHER" id="PTHR35458">
    <property type="entry name" value="SLR0755 PROTEIN"/>
    <property type="match status" value="1"/>
</dbReference>
<gene>
    <name evidence="2" type="ORF">MBAV_005650</name>
</gene>
<reference evidence="2 3" key="1">
    <citation type="submission" date="2015-02" db="EMBL/GenBank/DDBJ databases">
        <title>Single-cell genomics of uncultivated deep-branching MTB reveals a conserved set of magnetosome genes.</title>
        <authorList>
            <person name="Kolinko S."/>
            <person name="Richter M."/>
            <person name="Glockner F.O."/>
            <person name="Brachmann A."/>
            <person name="Schuler D."/>
        </authorList>
    </citation>
    <scope>NUCLEOTIDE SEQUENCE [LARGE SCALE GENOMIC DNA]</scope>
    <source>
        <strain evidence="2">TM-1</strain>
    </source>
</reference>
<name>A0A0F3GJM8_9BACT</name>
<dbReference type="InterPro" id="IPR047140">
    <property type="entry name" value="LabA"/>
</dbReference>